<dbReference type="EMBL" id="CYZO01000011">
    <property type="protein sequence ID" value="CUN90492.1"/>
    <property type="molecule type" value="Genomic_DNA"/>
</dbReference>
<dbReference type="GO" id="GO:0006047">
    <property type="term" value="P:UDP-N-acetylglucosamine metabolic process"/>
    <property type="evidence" value="ECO:0007669"/>
    <property type="project" value="TreeGrafter"/>
</dbReference>
<sequence length="341" mass="39454">MPKKEELYKFNEQSFLRDGIKVYATRVSIEMIADKVAELPCTNLILTGVGGTQAELYAVKEIVELYSDIPVHLLNAAEALAKEDRRIKSDSLVLTASKSGDTPETIEICRYCGKKGASVVALVPDEESLLAKYSDYQIVSQEEGMENTYMRLYFFVLRYLFQKGYFPAYEKFADQMKYLHPEALRVKRLYDPIADRNAAAFWNEPYQIWVGGGILWGELTLLTMCVLEEMQWMRNRLVSSAEFFHGTLELVEPDVLVTLIKGIGPCRKLDERVERFLKGRTEKLVIVDLEELKFTGISEEFQYILSPVIFSSVMEGRYCWNLEKYSGHDLSVRRYYRQFEY</sequence>
<keyword evidence="2" id="KW-0378">Hydrolase</keyword>
<dbReference type="GO" id="GO:0006002">
    <property type="term" value="P:fructose 6-phosphate metabolic process"/>
    <property type="evidence" value="ECO:0007669"/>
    <property type="project" value="TreeGrafter"/>
</dbReference>
<evidence type="ECO:0000313" key="3">
    <source>
        <dbReference type="Proteomes" id="UP000095787"/>
    </source>
</evidence>
<dbReference type="Proteomes" id="UP000095787">
    <property type="component" value="Unassembled WGS sequence"/>
</dbReference>
<protein>
    <submittedName>
        <fullName evidence="2">Fructosamine deglycase frlB</fullName>
        <ecNumber evidence="2">3.5.-.-</ecNumber>
    </submittedName>
</protein>
<dbReference type="InterPro" id="IPR046348">
    <property type="entry name" value="SIS_dom_sf"/>
</dbReference>
<evidence type="ECO:0000313" key="2">
    <source>
        <dbReference type="EMBL" id="CUN90492.1"/>
    </source>
</evidence>
<dbReference type="PANTHER" id="PTHR10937:SF14">
    <property type="entry name" value="FRUCTOSELYSINE 6-PHOSPHATE DEGLYCASE"/>
    <property type="match status" value="1"/>
</dbReference>
<dbReference type="PANTHER" id="PTHR10937">
    <property type="entry name" value="GLUCOSAMINE--FRUCTOSE-6-PHOSPHATE AMINOTRANSFERASE, ISOMERIZING"/>
    <property type="match status" value="1"/>
</dbReference>
<dbReference type="GO" id="GO:0097367">
    <property type="term" value="F:carbohydrate derivative binding"/>
    <property type="evidence" value="ECO:0007669"/>
    <property type="project" value="InterPro"/>
</dbReference>
<dbReference type="InterPro" id="IPR024713">
    <property type="entry name" value="Fructosamine_deglycase_FrlB"/>
</dbReference>
<dbReference type="Gene3D" id="3.40.50.10490">
    <property type="entry name" value="Glucose-6-phosphate isomerase like protein, domain 1"/>
    <property type="match status" value="2"/>
</dbReference>
<accession>A0A174APH4</accession>
<dbReference type="AlphaFoldDB" id="A0A174APH4"/>
<dbReference type="GO" id="GO:0016787">
    <property type="term" value="F:hydrolase activity"/>
    <property type="evidence" value="ECO:0007669"/>
    <property type="project" value="UniProtKB-KW"/>
</dbReference>
<gene>
    <name evidence="2" type="primary">frlB</name>
    <name evidence="2" type="ORF">ERS852456_01113</name>
</gene>
<proteinExistence type="predicted"/>
<dbReference type="PIRSF" id="PIRSF009290">
    <property type="entry name" value="FrlB"/>
    <property type="match status" value="1"/>
</dbReference>
<dbReference type="InterPro" id="IPR035488">
    <property type="entry name" value="FrlB_SIS"/>
</dbReference>
<dbReference type="EC" id="3.5.-.-" evidence="2"/>
<reference evidence="2 3" key="1">
    <citation type="submission" date="2015-09" db="EMBL/GenBank/DDBJ databases">
        <authorList>
            <consortium name="Pathogen Informatics"/>
        </authorList>
    </citation>
    <scope>NUCLEOTIDE SEQUENCE [LARGE SCALE GENOMIC DNA]</scope>
    <source>
        <strain evidence="2 3">2789STDY5834841</strain>
    </source>
</reference>
<feature type="domain" description="SIS" evidence="1">
    <location>
        <begin position="32"/>
        <end position="165"/>
    </location>
</feature>
<dbReference type="RefSeq" id="WP_055158792.1">
    <property type="nucleotide sequence ID" value="NZ_CYZO01000011.1"/>
</dbReference>
<dbReference type="PROSITE" id="PS51464">
    <property type="entry name" value="SIS"/>
    <property type="match status" value="1"/>
</dbReference>
<evidence type="ECO:0000259" key="1">
    <source>
        <dbReference type="PROSITE" id="PS51464"/>
    </source>
</evidence>
<name>A0A174APH4_9FIRM</name>
<dbReference type="InterPro" id="IPR001347">
    <property type="entry name" value="SIS_dom"/>
</dbReference>
<organism evidence="2 3">
    <name type="scientific">[Ruminococcus] torques</name>
    <dbReference type="NCBI Taxonomy" id="33039"/>
    <lineage>
        <taxon>Bacteria</taxon>
        <taxon>Bacillati</taxon>
        <taxon>Bacillota</taxon>
        <taxon>Clostridia</taxon>
        <taxon>Lachnospirales</taxon>
        <taxon>Lachnospiraceae</taxon>
        <taxon>Mediterraneibacter</taxon>
    </lineage>
</organism>
<dbReference type="CDD" id="cd05710">
    <property type="entry name" value="SIS_1"/>
    <property type="match status" value="1"/>
</dbReference>
<dbReference type="GO" id="GO:0004360">
    <property type="term" value="F:glutamine-fructose-6-phosphate transaminase (isomerizing) activity"/>
    <property type="evidence" value="ECO:0007669"/>
    <property type="project" value="TreeGrafter"/>
</dbReference>
<dbReference type="GO" id="GO:0006487">
    <property type="term" value="P:protein N-linked glycosylation"/>
    <property type="evidence" value="ECO:0007669"/>
    <property type="project" value="TreeGrafter"/>
</dbReference>
<dbReference type="SUPFAM" id="SSF53697">
    <property type="entry name" value="SIS domain"/>
    <property type="match status" value="1"/>
</dbReference>